<evidence type="ECO:0000256" key="2">
    <source>
        <dbReference type="SAM" id="SignalP"/>
    </source>
</evidence>
<gene>
    <name evidence="3" type="ORF">CLAFUR5_11116</name>
</gene>
<organism evidence="3 4">
    <name type="scientific">Passalora fulva</name>
    <name type="common">Tomato leaf mold</name>
    <name type="synonym">Cladosporium fulvum</name>
    <dbReference type="NCBI Taxonomy" id="5499"/>
    <lineage>
        <taxon>Eukaryota</taxon>
        <taxon>Fungi</taxon>
        <taxon>Dikarya</taxon>
        <taxon>Ascomycota</taxon>
        <taxon>Pezizomycotina</taxon>
        <taxon>Dothideomycetes</taxon>
        <taxon>Dothideomycetidae</taxon>
        <taxon>Mycosphaerellales</taxon>
        <taxon>Mycosphaerellaceae</taxon>
        <taxon>Fulvia</taxon>
    </lineage>
</organism>
<proteinExistence type="predicted"/>
<reference evidence="3" key="1">
    <citation type="submission" date="2021-12" db="EMBL/GenBank/DDBJ databases">
        <authorList>
            <person name="Zaccaron A."/>
            <person name="Stergiopoulos I."/>
        </authorList>
    </citation>
    <scope>NUCLEOTIDE SEQUENCE</scope>
    <source>
        <strain evidence="3">Race5_Kim</strain>
    </source>
</reference>
<name>A0A9Q8UST0_PASFU</name>
<dbReference type="GeneID" id="71990994"/>
<feature type="transmembrane region" description="Helical" evidence="1">
    <location>
        <begin position="355"/>
        <end position="372"/>
    </location>
</feature>
<keyword evidence="4" id="KW-1185">Reference proteome</keyword>
<evidence type="ECO:0000313" key="3">
    <source>
        <dbReference type="EMBL" id="UJO21116.1"/>
    </source>
</evidence>
<dbReference type="Proteomes" id="UP000756132">
    <property type="component" value="Chromosome 8"/>
</dbReference>
<dbReference type="EMBL" id="CP090170">
    <property type="protein sequence ID" value="UJO21116.1"/>
    <property type="molecule type" value="Genomic_DNA"/>
</dbReference>
<keyword evidence="2" id="KW-0732">Signal</keyword>
<feature type="signal peptide" evidence="2">
    <location>
        <begin position="1"/>
        <end position="17"/>
    </location>
</feature>
<feature type="chain" id="PRO_5040207779" description="GPI anchored protein" evidence="2">
    <location>
        <begin position="18"/>
        <end position="373"/>
    </location>
</feature>
<evidence type="ECO:0008006" key="5">
    <source>
        <dbReference type="Google" id="ProtNLM"/>
    </source>
</evidence>
<accession>A0A9Q8UST0</accession>
<keyword evidence="1" id="KW-1133">Transmembrane helix</keyword>
<sequence>MLLYQVLVCLLLRTVYARNSSPFQLHDEASMALLGSSNQTMLMPGLGSDLDQTASLFTGLDKRQSCQPGYGFCDRWNICCPDGAGAQCCQASATCVTQGQECCSAEAGVDACDVGQKCCVGGCAPADSTCCSGGRYCDGQFPQCCQGGGCVPDGAQCCDGFFADGRRKYCEAGNSCYAFDDSPNDIFCCTNSACTARVEGGTSITVTSSIPTSTQLARTTEIARTTQITRTVYYNFTCTWYYYRYFFAIYQQASAVTSTIRTTTTTFSVQATNSAEASSLASVQFVTITATPPADASTQLATYSRLASATPSEGPLPTAVVGGGGGDGDNAVMGPSATQAVGGGQVAAASARVCFSGALLFGAGLVIAVVLCG</sequence>
<dbReference type="AlphaFoldDB" id="A0A9Q8UST0"/>
<evidence type="ECO:0000313" key="4">
    <source>
        <dbReference type="Proteomes" id="UP000756132"/>
    </source>
</evidence>
<protein>
    <recommendedName>
        <fullName evidence="5">GPI anchored protein</fullName>
    </recommendedName>
</protein>
<dbReference type="KEGG" id="ffu:CLAFUR5_11116"/>
<dbReference type="OrthoDB" id="4777991at2759"/>
<dbReference type="RefSeq" id="XP_047765482.1">
    <property type="nucleotide sequence ID" value="XM_047910264.1"/>
</dbReference>
<keyword evidence="1" id="KW-0472">Membrane</keyword>
<reference evidence="3" key="2">
    <citation type="journal article" date="2022" name="Microb. Genom.">
        <title>A chromosome-scale genome assembly of the tomato pathogen Cladosporium fulvum reveals a compartmentalized genome architecture and the presence of a dispensable chromosome.</title>
        <authorList>
            <person name="Zaccaron A.Z."/>
            <person name="Chen L.H."/>
            <person name="Samaras A."/>
            <person name="Stergiopoulos I."/>
        </authorList>
    </citation>
    <scope>NUCLEOTIDE SEQUENCE</scope>
    <source>
        <strain evidence="3">Race5_Kim</strain>
    </source>
</reference>
<keyword evidence="1" id="KW-0812">Transmembrane</keyword>
<evidence type="ECO:0000256" key="1">
    <source>
        <dbReference type="SAM" id="Phobius"/>
    </source>
</evidence>